<keyword evidence="5 10" id="KW-0346">Stress response</keyword>
<dbReference type="Gene3D" id="3.90.20.20">
    <property type="match status" value="1"/>
</dbReference>
<keyword evidence="6 10" id="KW-0143">Chaperone</keyword>
<comment type="caution">
    <text evidence="14">The sequence shown here is derived from an EMBL/GenBank/DDBJ whole genome shotgun (WGS) entry which is preliminary data.</text>
</comment>
<evidence type="ECO:0000256" key="12">
    <source>
        <dbReference type="RuleBase" id="RU004478"/>
    </source>
</evidence>
<evidence type="ECO:0000256" key="8">
    <source>
        <dbReference type="ARBA" id="ARBA00072274"/>
    </source>
</evidence>
<keyword evidence="13" id="KW-0175">Coiled coil</keyword>
<dbReference type="STRING" id="1817756.A2140_06585"/>
<evidence type="ECO:0000256" key="9">
    <source>
        <dbReference type="ARBA" id="ARBA00076414"/>
    </source>
</evidence>
<evidence type="ECO:0000313" key="15">
    <source>
        <dbReference type="Proteomes" id="UP000178379"/>
    </source>
</evidence>
<dbReference type="PROSITE" id="PS01071">
    <property type="entry name" value="GRPE"/>
    <property type="match status" value="1"/>
</dbReference>
<evidence type="ECO:0000313" key="14">
    <source>
        <dbReference type="EMBL" id="OGI39765.1"/>
    </source>
</evidence>
<feature type="coiled-coil region" evidence="13">
    <location>
        <begin position="17"/>
        <end position="55"/>
    </location>
</feature>
<dbReference type="AlphaFoldDB" id="A0A1F6T423"/>
<evidence type="ECO:0000256" key="2">
    <source>
        <dbReference type="ARBA" id="ARBA00009054"/>
    </source>
</evidence>
<evidence type="ECO:0000256" key="10">
    <source>
        <dbReference type="HAMAP-Rule" id="MF_01151"/>
    </source>
</evidence>
<gene>
    <name evidence="10" type="primary">grpE</name>
    <name evidence="14" type="ORF">A2140_06585</name>
</gene>
<evidence type="ECO:0000256" key="13">
    <source>
        <dbReference type="SAM" id="Coils"/>
    </source>
</evidence>
<dbReference type="Pfam" id="PF01025">
    <property type="entry name" value="GrpE"/>
    <property type="match status" value="1"/>
</dbReference>
<dbReference type="SUPFAM" id="SSF51064">
    <property type="entry name" value="Head domain of nucleotide exchange factor GrpE"/>
    <property type="match status" value="1"/>
</dbReference>
<comment type="subunit">
    <text evidence="3 10">Homodimer.</text>
</comment>
<comment type="function">
    <text evidence="7 10 11">Participates actively in the response to hyperosmotic and heat shock by preventing the aggregation of stress-denatured proteins, in association with DnaK and GrpE. It is the nucleotide exchange factor for DnaK and may function as a thermosensor. Unfolded proteins bind initially to DnaJ; upon interaction with the DnaJ-bound protein, DnaK hydrolyzes its bound ATP, resulting in the formation of a stable complex. GrpE releases ADP from DnaK; ATP binding to DnaK triggers the release of the substrate protein, thus completing the reaction cycle. Several rounds of ATP-dependent interactions between DnaJ, DnaK and GrpE are required for fully efficient folding.</text>
</comment>
<dbReference type="PANTHER" id="PTHR21237:SF23">
    <property type="entry name" value="GRPE PROTEIN HOMOLOG, MITOCHONDRIAL"/>
    <property type="match status" value="1"/>
</dbReference>
<dbReference type="GO" id="GO:0042803">
    <property type="term" value="F:protein homodimerization activity"/>
    <property type="evidence" value="ECO:0007669"/>
    <property type="project" value="InterPro"/>
</dbReference>
<protein>
    <recommendedName>
        <fullName evidence="8 10">Protein GrpE</fullName>
    </recommendedName>
    <alternativeName>
        <fullName evidence="9 10">HSP-70 cofactor</fullName>
    </alternativeName>
</protein>
<dbReference type="GO" id="GO:0000774">
    <property type="term" value="F:adenyl-nucleotide exchange factor activity"/>
    <property type="evidence" value="ECO:0007669"/>
    <property type="project" value="InterPro"/>
</dbReference>
<evidence type="ECO:0000256" key="7">
    <source>
        <dbReference type="ARBA" id="ARBA00053401"/>
    </source>
</evidence>
<dbReference type="Proteomes" id="UP000178379">
    <property type="component" value="Unassembled WGS sequence"/>
</dbReference>
<name>A0A1F6T423_9PROT</name>
<dbReference type="GO" id="GO:0006457">
    <property type="term" value="P:protein folding"/>
    <property type="evidence" value="ECO:0007669"/>
    <property type="project" value="InterPro"/>
</dbReference>
<dbReference type="PANTHER" id="PTHR21237">
    <property type="entry name" value="GRPE PROTEIN"/>
    <property type="match status" value="1"/>
</dbReference>
<dbReference type="NCBIfam" id="NF010737">
    <property type="entry name" value="PRK14139.1"/>
    <property type="match status" value="1"/>
</dbReference>
<evidence type="ECO:0000256" key="6">
    <source>
        <dbReference type="ARBA" id="ARBA00023186"/>
    </source>
</evidence>
<comment type="similarity">
    <text evidence="2 10 12">Belongs to the GrpE family.</text>
</comment>
<dbReference type="InterPro" id="IPR013805">
    <property type="entry name" value="GrpE_CC"/>
</dbReference>
<dbReference type="Gene3D" id="2.30.22.10">
    <property type="entry name" value="Head domain of nucleotide exchange factor GrpE"/>
    <property type="match status" value="1"/>
</dbReference>
<dbReference type="GO" id="GO:0051082">
    <property type="term" value="F:unfolded protein binding"/>
    <property type="evidence" value="ECO:0007669"/>
    <property type="project" value="TreeGrafter"/>
</dbReference>
<dbReference type="GO" id="GO:0005829">
    <property type="term" value="C:cytosol"/>
    <property type="evidence" value="ECO:0007669"/>
    <property type="project" value="TreeGrafter"/>
</dbReference>
<dbReference type="PRINTS" id="PR00773">
    <property type="entry name" value="GRPEPROTEIN"/>
</dbReference>
<dbReference type="SUPFAM" id="SSF58014">
    <property type="entry name" value="Coiled-coil domain of nucleotide exchange factor GrpE"/>
    <property type="match status" value="1"/>
</dbReference>
<dbReference type="EMBL" id="MFSQ01000085">
    <property type="protein sequence ID" value="OGI39765.1"/>
    <property type="molecule type" value="Genomic_DNA"/>
</dbReference>
<proteinExistence type="inferred from homology"/>
<evidence type="ECO:0000256" key="3">
    <source>
        <dbReference type="ARBA" id="ARBA00011738"/>
    </source>
</evidence>
<dbReference type="CDD" id="cd00446">
    <property type="entry name" value="GrpE"/>
    <property type="match status" value="1"/>
</dbReference>
<evidence type="ECO:0000256" key="1">
    <source>
        <dbReference type="ARBA" id="ARBA00004496"/>
    </source>
</evidence>
<reference evidence="14 15" key="1">
    <citation type="journal article" date="2016" name="Nat. Commun.">
        <title>Thousands of microbial genomes shed light on interconnected biogeochemical processes in an aquifer system.</title>
        <authorList>
            <person name="Anantharaman K."/>
            <person name="Brown C.T."/>
            <person name="Hug L.A."/>
            <person name="Sharon I."/>
            <person name="Castelle C.J."/>
            <person name="Probst A.J."/>
            <person name="Thomas B.C."/>
            <person name="Singh A."/>
            <person name="Wilkins M.J."/>
            <person name="Karaoz U."/>
            <person name="Brodie E.L."/>
            <person name="Williams K.H."/>
            <person name="Hubbard S.S."/>
            <person name="Banfield J.F."/>
        </authorList>
    </citation>
    <scope>NUCLEOTIDE SEQUENCE [LARGE SCALE GENOMIC DNA]</scope>
</reference>
<dbReference type="GO" id="GO:0051087">
    <property type="term" value="F:protein-folding chaperone binding"/>
    <property type="evidence" value="ECO:0007669"/>
    <property type="project" value="InterPro"/>
</dbReference>
<keyword evidence="4 10" id="KW-0963">Cytoplasm</keyword>
<dbReference type="NCBIfam" id="NF010748">
    <property type="entry name" value="PRK14150.1"/>
    <property type="match status" value="1"/>
</dbReference>
<dbReference type="InterPro" id="IPR000740">
    <property type="entry name" value="GrpE"/>
</dbReference>
<comment type="subcellular location">
    <subcellularLocation>
        <location evidence="1 10">Cytoplasm</location>
    </subcellularLocation>
</comment>
<evidence type="ECO:0000256" key="11">
    <source>
        <dbReference type="RuleBase" id="RU000639"/>
    </source>
</evidence>
<organism evidence="14 15">
    <name type="scientific">Candidatus Muproteobacteria bacterium RBG_16_62_13</name>
    <dbReference type="NCBI Taxonomy" id="1817756"/>
    <lineage>
        <taxon>Bacteria</taxon>
        <taxon>Pseudomonadati</taxon>
        <taxon>Pseudomonadota</taxon>
        <taxon>Candidatus Muproteobacteria</taxon>
    </lineage>
</organism>
<dbReference type="FunFam" id="2.30.22.10:FF:000001">
    <property type="entry name" value="Protein GrpE"/>
    <property type="match status" value="1"/>
</dbReference>
<evidence type="ECO:0000256" key="5">
    <source>
        <dbReference type="ARBA" id="ARBA00023016"/>
    </source>
</evidence>
<accession>A0A1F6T423</accession>
<dbReference type="InterPro" id="IPR009012">
    <property type="entry name" value="GrpE_head"/>
</dbReference>
<dbReference type="HAMAP" id="MF_01151">
    <property type="entry name" value="GrpE"/>
    <property type="match status" value="1"/>
</dbReference>
<evidence type="ECO:0000256" key="4">
    <source>
        <dbReference type="ARBA" id="ARBA00022490"/>
    </source>
</evidence>
<sequence length="190" mass="20423">MNTNESPTPAETPVDPLEALRQELEAARTQAADSQEKYLRALAEADNTRRRAEQDLAGAHKYAVERFAGEIVSVRDSLDLAAAVDLAGDNTEGLSRMREGIGLTLKQIDDAFRKFGIIVLDPKGEKFDPARHQAISMVESAEVPAGHVLSVVQKGYQIYDRVLRPAMVVVAKAPAGDAQGSASAAEGRTP</sequence>